<dbReference type="Gene3D" id="3.40.50.300">
    <property type="entry name" value="P-loop containing nucleotide triphosphate hydrolases"/>
    <property type="match status" value="1"/>
</dbReference>
<dbReference type="GO" id="GO:0005524">
    <property type="term" value="F:ATP binding"/>
    <property type="evidence" value="ECO:0007669"/>
    <property type="project" value="UniProtKB-KW"/>
</dbReference>
<keyword evidence="2" id="KW-0067">ATP-binding</keyword>
<accession>U7DBF6</accession>
<feature type="domain" description="CobQ/CobB/MinD/ParA nucleotide binding" evidence="3">
    <location>
        <begin position="29"/>
        <end position="240"/>
    </location>
</feature>
<keyword evidence="4" id="KW-0969">Cilium</keyword>
<dbReference type="InterPro" id="IPR050625">
    <property type="entry name" value="ParA/MinD_ATPase"/>
</dbReference>
<reference evidence="4 5" key="1">
    <citation type="journal article" date="2013" name="Environ. Microbiol.">
        <title>Genome analysis of Chitinivibrio alkaliphilus gen. nov., sp. nov., a novel extremely haloalkaliphilic anaerobic chitinolytic bacterium from the candidate phylum Termite Group 3.</title>
        <authorList>
            <person name="Sorokin D.Y."/>
            <person name="Gumerov V.M."/>
            <person name="Rakitin A.L."/>
            <person name="Beletsky A.V."/>
            <person name="Damste J.S."/>
            <person name="Muyzer G."/>
            <person name="Mardanov A.V."/>
            <person name="Ravin N.V."/>
        </authorList>
    </citation>
    <scope>NUCLEOTIDE SEQUENCE [LARGE SCALE GENOMIC DNA]</scope>
    <source>
        <strain evidence="4 5">ACht1</strain>
    </source>
</reference>
<sequence length="276" mass="29829">MDQADSLRTLMQQSFSRVRDDHSTGTVLSITSGKGGVGKSNVSIFLARAFAQQQKRILLLDGDMGVANLHILLGCSGRSSLGDFFKSSRSLGDIVEPVFSGVDLITGLSGEQAHSISPERTGAFLTAMGELSRQYDYLIIDGGAGIGRDAMDLAHFGDMTLLVITPEPTSLADAYAVIKLLQRRGRNQFYVVVNMADSDDEGAAVFEQLALICQKYLSLTPVLLGVLPREKQIVSSIRSERSLSDLPDLGSFTLRIKHVAKQIDHAFASSHSLRGL</sequence>
<dbReference type="SUPFAM" id="SSF52540">
    <property type="entry name" value="P-loop containing nucleoside triphosphate hydrolases"/>
    <property type="match status" value="1"/>
</dbReference>
<dbReference type="STRING" id="1313304.CALK_0671"/>
<keyword evidence="1" id="KW-0547">Nucleotide-binding</keyword>
<comment type="caution">
    <text evidence="4">The sequence shown here is derived from an EMBL/GenBank/DDBJ whole genome shotgun (WGS) entry which is preliminary data.</text>
</comment>
<evidence type="ECO:0000313" key="5">
    <source>
        <dbReference type="Proteomes" id="UP000017148"/>
    </source>
</evidence>
<dbReference type="PATRIC" id="fig|1313304.3.peg.645"/>
<dbReference type="InterPro" id="IPR002586">
    <property type="entry name" value="CobQ/CobB/MinD/ParA_Nub-bd_dom"/>
</dbReference>
<keyword evidence="4" id="KW-0966">Cell projection</keyword>
<name>U7DBF6_9BACT</name>
<proteinExistence type="predicted"/>
<evidence type="ECO:0000256" key="2">
    <source>
        <dbReference type="ARBA" id="ARBA00022840"/>
    </source>
</evidence>
<evidence type="ECO:0000256" key="1">
    <source>
        <dbReference type="ARBA" id="ARBA00022741"/>
    </source>
</evidence>
<dbReference type="Pfam" id="PF01656">
    <property type="entry name" value="CbiA"/>
    <property type="match status" value="1"/>
</dbReference>
<dbReference type="PANTHER" id="PTHR43384:SF4">
    <property type="entry name" value="CELLULOSE BIOSYNTHESIS PROTEIN BCSQ-RELATED"/>
    <property type="match status" value="1"/>
</dbReference>
<keyword evidence="5" id="KW-1185">Reference proteome</keyword>
<dbReference type="Proteomes" id="UP000017148">
    <property type="component" value="Unassembled WGS sequence"/>
</dbReference>
<dbReference type="RefSeq" id="WP_022636192.1">
    <property type="nucleotide sequence ID" value="NZ_ASJR01000004.1"/>
</dbReference>
<keyword evidence="4" id="KW-0282">Flagellum</keyword>
<dbReference type="OrthoDB" id="9816297at2"/>
<dbReference type="AlphaFoldDB" id="U7DBF6"/>
<organism evidence="4 5">
    <name type="scientific">Chitinivibrio alkaliphilus ACht1</name>
    <dbReference type="NCBI Taxonomy" id="1313304"/>
    <lineage>
        <taxon>Bacteria</taxon>
        <taxon>Pseudomonadati</taxon>
        <taxon>Fibrobacterota</taxon>
        <taxon>Chitinivibrionia</taxon>
        <taxon>Chitinivibrionales</taxon>
        <taxon>Chitinivibrionaceae</taxon>
        <taxon>Chitinivibrio</taxon>
    </lineage>
</organism>
<dbReference type="GO" id="GO:0009898">
    <property type="term" value="C:cytoplasmic side of plasma membrane"/>
    <property type="evidence" value="ECO:0007669"/>
    <property type="project" value="TreeGrafter"/>
</dbReference>
<evidence type="ECO:0000313" key="4">
    <source>
        <dbReference type="EMBL" id="ERP38893.1"/>
    </source>
</evidence>
<dbReference type="eggNOG" id="COG0455">
    <property type="taxonomic scope" value="Bacteria"/>
</dbReference>
<protein>
    <submittedName>
        <fullName evidence="4">Flagellar synthesis regulator FleN</fullName>
    </submittedName>
</protein>
<dbReference type="PIRSF" id="PIRSF003092">
    <property type="entry name" value="MinD"/>
    <property type="match status" value="1"/>
</dbReference>
<dbReference type="InterPro" id="IPR025501">
    <property type="entry name" value="MinD_FleN"/>
</dbReference>
<dbReference type="GO" id="GO:0051782">
    <property type="term" value="P:negative regulation of cell division"/>
    <property type="evidence" value="ECO:0007669"/>
    <property type="project" value="TreeGrafter"/>
</dbReference>
<dbReference type="EMBL" id="ASJR01000004">
    <property type="protein sequence ID" value="ERP38893.1"/>
    <property type="molecule type" value="Genomic_DNA"/>
</dbReference>
<dbReference type="GO" id="GO:0005829">
    <property type="term" value="C:cytosol"/>
    <property type="evidence" value="ECO:0007669"/>
    <property type="project" value="TreeGrafter"/>
</dbReference>
<gene>
    <name evidence="4" type="ORF">CALK_0671</name>
</gene>
<dbReference type="GO" id="GO:0016887">
    <property type="term" value="F:ATP hydrolysis activity"/>
    <property type="evidence" value="ECO:0007669"/>
    <property type="project" value="TreeGrafter"/>
</dbReference>
<evidence type="ECO:0000259" key="3">
    <source>
        <dbReference type="Pfam" id="PF01656"/>
    </source>
</evidence>
<dbReference type="PANTHER" id="PTHR43384">
    <property type="entry name" value="SEPTUM SITE-DETERMINING PROTEIN MIND HOMOLOG, CHLOROPLASTIC-RELATED"/>
    <property type="match status" value="1"/>
</dbReference>
<dbReference type="InterPro" id="IPR027417">
    <property type="entry name" value="P-loop_NTPase"/>
</dbReference>